<protein>
    <submittedName>
        <fullName evidence="1">Uncharacterized protein</fullName>
    </submittedName>
</protein>
<keyword evidence="1" id="KW-0496">Mitochondrion</keyword>
<accession>A0A2S0U3W9</accession>
<proteinExistence type="predicted"/>
<evidence type="ECO:0000313" key="1">
    <source>
        <dbReference type="EMBL" id="AWB36164.1"/>
    </source>
</evidence>
<geneLocation type="mitochondrion" evidence="1"/>
<sequence length="152" mass="18005">MYLIIILNVYIINFIMNINPKIFEVISTKSISFLYELDHRLKINKNGKFKYFKLFNFEIEDIKNYLNKLDDDKIFTLIPLISKNDKTDEPCIILSQQILITSNSNPVLLANFIDSKISKTFELFNSNIDISFYTIFKYKSIEIDYKSINNFN</sequence>
<reference evidence="1" key="1">
    <citation type="journal article" date="2018" name="Int. J. Biol. Macromol.">
        <title>Characterization and comparative mitogenomic analysis of six newly sequenced mitochondrial genomes from ectomycorrhizal fungi (Russula) and phylogenetic analysis of the Agaricomycetes.</title>
        <authorList>
            <person name="Li Q."/>
            <person name="Wang Q."/>
            <person name="Chen C."/>
            <person name="Jin X."/>
            <person name="Chen Z."/>
            <person name="Xiong C."/>
            <person name="Li P."/>
            <person name="Zhao J."/>
            <person name="Huang W."/>
        </authorList>
    </citation>
    <scope>NUCLEOTIDE SEQUENCE</scope>
</reference>
<dbReference type="EMBL" id="MH138074">
    <property type="protein sequence ID" value="AWB36164.1"/>
    <property type="molecule type" value="Genomic_DNA"/>
</dbReference>
<name>A0A2S0U3W9_9AGAM</name>
<organism evidence="1">
    <name type="scientific">Russula foetens</name>
    <dbReference type="NCBI Taxonomy" id="131541"/>
    <lineage>
        <taxon>Eukaryota</taxon>
        <taxon>Fungi</taxon>
        <taxon>Dikarya</taxon>
        <taxon>Basidiomycota</taxon>
        <taxon>Agaricomycotina</taxon>
        <taxon>Agaricomycetes</taxon>
        <taxon>Russulales</taxon>
        <taxon>Russulaceae</taxon>
        <taxon>Russula</taxon>
    </lineage>
</organism>
<dbReference type="AlphaFoldDB" id="A0A2S0U3W9"/>
<gene>
    <name evidence="1" type="primary">orf152</name>
</gene>
<dbReference type="GeneID" id="36940708"/>
<dbReference type="RefSeq" id="YP_009487262.1">
    <property type="nucleotide sequence ID" value="NC_037775.1"/>
</dbReference>